<dbReference type="EMBL" id="CALNXK010000177">
    <property type="protein sequence ID" value="CAH3172998.1"/>
    <property type="molecule type" value="Genomic_DNA"/>
</dbReference>
<sequence>MENAQRFKVSFTGNKEESAARFIYTSNWTSVGTVNGTMQFSLRPVLFPDSFLTVEGKRLVVKKSSIFKDKHFFQSSTVTLQYRDAQGNADVTENYKIVRTRSMPPRVLKSSKAGRVSLDKWKTWRDCSTWFKISFVQ</sequence>
<protein>
    <submittedName>
        <fullName evidence="1">Uncharacterized protein</fullName>
    </submittedName>
</protein>
<evidence type="ECO:0000313" key="2">
    <source>
        <dbReference type="Proteomes" id="UP001159405"/>
    </source>
</evidence>
<gene>
    <name evidence="1" type="ORF">PLOB_00013476</name>
</gene>
<reference evidence="1 2" key="1">
    <citation type="submission" date="2022-05" db="EMBL/GenBank/DDBJ databases">
        <authorList>
            <consortium name="Genoscope - CEA"/>
            <person name="William W."/>
        </authorList>
    </citation>
    <scope>NUCLEOTIDE SEQUENCE [LARGE SCALE GENOMIC DNA]</scope>
</reference>
<name>A0ABN8R104_9CNID</name>
<dbReference type="Proteomes" id="UP001159405">
    <property type="component" value="Unassembled WGS sequence"/>
</dbReference>
<keyword evidence="2" id="KW-1185">Reference proteome</keyword>
<proteinExistence type="predicted"/>
<organism evidence="1 2">
    <name type="scientific">Porites lobata</name>
    <dbReference type="NCBI Taxonomy" id="104759"/>
    <lineage>
        <taxon>Eukaryota</taxon>
        <taxon>Metazoa</taxon>
        <taxon>Cnidaria</taxon>
        <taxon>Anthozoa</taxon>
        <taxon>Hexacorallia</taxon>
        <taxon>Scleractinia</taxon>
        <taxon>Fungiina</taxon>
        <taxon>Poritidae</taxon>
        <taxon>Porites</taxon>
    </lineage>
</organism>
<comment type="caution">
    <text evidence="1">The sequence shown here is derived from an EMBL/GenBank/DDBJ whole genome shotgun (WGS) entry which is preliminary data.</text>
</comment>
<evidence type="ECO:0000313" key="1">
    <source>
        <dbReference type="EMBL" id="CAH3172998.1"/>
    </source>
</evidence>
<accession>A0ABN8R104</accession>